<keyword evidence="1" id="KW-0802">TPR repeat</keyword>
<proteinExistence type="predicted"/>
<feature type="domain" description="2EXR" evidence="2">
    <location>
        <begin position="23"/>
        <end position="129"/>
    </location>
</feature>
<dbReference type="InterPro" id="IPR011990">
    <property type="entry name" value="TPR-like_helical_dom_sf"/>
</dbReference>
<feature type="repeat" description="TPR" evidence="1">
    <location>
        <begin position="333"/>
        <end position="366"/>
    </location>
</feature>
<dbReference type="Pfam" id="PF20150">
    <property type="entry name" value="2EXR"/>
    <property type="match status" value="1"/>
</dbReference>
<evidence type="ECO:0000313" key="3">
    <source>
        <dbReference type="EMBL" id="KAK7747434.1"/>
    </source>
</evidence>
<accession>A0AAN9UNV7</accession>
<dbReference type="InterPro" id="IPR045518">
    <property type="entry name" value="2EXR"/>
</dbReference>
<gene>
    <name evidence="3" type="ORF">SLS53_001689</name>
</gene>
<dbReference type="PANTHER" id="PTHR45588:SF1">
    <property type="entry name" value="WW DOMAIN-CONTAINING PROTEIN"/>
    <property type="match status" value="1"/>
</dbReference>
<dbReference type="PANTHER" id="PTHR45588">
    <property type="entry name" value="TPR DOMAIN-CONTAINING PROTEIN"/>
    <property type="match status" value="1"/>
</dbReference>
<evidence type="ECO:0000259" key="2">
    <source>
        <dbReference type="Pfam" id="PF20150"/>
    </source>
</evidence>
<dbReference type="PROSITE" id="PS50005">
    <property type="entry name" value="TPR"/>
    <property type="match status" value="1"/>
</dbReference>
<reference evidence="3 4" key="1">
    <citation type="journal article" date="2023" name="PLoS ONE">
        <title>Cytospora paraplurivora sp. nov. isolated from orchards with fruit tree decline syndrome in Ontario, Canada.</title>
        <authorList>
            <person name="Ilyukhin E."/>
            <person name="Nguyen H.D.T."/>
            <person name="Castle A.J."/>
            <person name="Ellouze W."/>
        </authorList>
    </citation>
    <scope>NUCLEOTIDE SEQUENCE [LARGE SCALE GENOMIC DNA]</scope>
    <source>
        <strain evidence="3 4">FDS-564</strain>
    </source>
</reference>
<keyword evidence="4" id="KW-1185">Reference proteome</keyword>
<evidence type="ECO:0000256" key="1">
    <source>
        <dbReference type="PROSITE-ProRule" id="PRU00339"/>
    </source>
</evidence>
<comment type="caution">
    <text evidence="3">The sequence shown here is derived from an EMBL/GenBank/DDBJ whole genome shotgun (WGS) entry which is preliminary data.</text>
</comment>
<dbReference type="SUPFAM" id="SSF48452">
    <property type="entry name" value="TPR-like"/>
    <property type="match status" value="2"/>
</dbReference>
<dbReference type="AlphaFoldDB" id="A0AAN9UNV7"/>
<dbReference type="Gene3D" id="1.25.40.10">
    <property type="entry name" value="Tetratricopeptide repeat domain"/>
    <property type="match status" value="2"/>
</dbReference>
<dbReference type="EMBL" id="JAJSPL020000004">
    <property type="protein sequence ID" value="KAK7747434.1"/>
    <property type="molecule type" value="Genomic_DNA"/>
</dbReference>
<name>A0AAN9UNV7_9PEZI</name>
<organism evidence="3 4">
    <name type="scientific">Cytospora paraplurivora</name>
    <dbReference type="NCBI Taxonomy" id="2898453"/>
    <lineage>
        <taxon>Eukaryota</taxon>
        <taxon>Fungi</taxon>
        <taxon>Dikarya</taxon>
        <taxon>Ascomycota</taxon>
        <taxon>Pezizomycotina</taxon>
        <taxon>Sordariomycetes</taxon>
        <taxon>Sordariomycetidae</taxon>
        <taxon>Diaporthales</taxon>
        <taxon>Cytosporaceae</taxon>
        <taxon>Cytospora</taxon>
    </lineage>
</organism>
<dbReference type="InterPro" id="IPR019734">
    <property type="entry name" value="TPR_rpt"/>
</dbReference>
<dbReference type="Proteomes" id="UP001320245">
    <property type="component" value="Unassembled WGS sequence"/>
</dbReference>
<protein>
    <recommendedName>
        <fullName evidence="2">2EXR domain-containing protein</fullName>
    </recommendedName>
</protein>
<dbReference type="SMART" id="SM00028">
    <property type="entry name" value="TPR"/>
    <property type="match status" value="2"/>
</dbReference>
<evidence type="ECO:0000313" key="4">
    <source>
        <dbReference type="Proteomes" id="UP001320245"/>
    </source>
</evidence>
<sequence length="868" mass="99894">MTRHADLMAEQTARSAVEFGLRRLPIELRLRVWEETWPATRLIEVTLPPGPGVAPRRIKPSRQVGDERITAWDSNSTRLENVSCRPYSMPVALQVCRESRDHTLKTYRRLQHSHVPDCCFYFDPRRDILWLHRDLSQFDTSSLGLVQRVLFKDVERYDDSGADKKQRRRELLEMIESMGCVRDVMVLVHWTSIADLEDRTESVETLYDWMQYYMYMLDENWEILDGHEWTLQFLSTWDEFGVCFQRGETRLWGNAREGPPYGCPSHDVVYRKRLVERFPNKFMEVVLTKQHGSAEHNQNMAVPPSLSPSLAEDGSYYDLGTYHRPVTTRSSEAQTWFDRGLIWSYGFNHEESAACFQRAIELDPEFAMAYWGLAYALGPNYNKPWDFFEGRERETTVERTHRAVKRAGELSAKVSPVESAIIEALKYRYPRSHLTDDEANDPEEWKRVWNKEYADAMGTAYKAFPDDLDVATLYVDALMNLTPWKLWDLRTGEPAPGAYTLEAKQALERAFAQPGGDTHPGLIHLWIHLIEMSSHPEDGLAKAENLRKLVPDSGHLNHMPSHLDILCGLYKDSVVANSNAIRADETYLARAGPMNFYTLYRSHNYHFLIYGAMFSGQSRIALETAAQLEATLPESLLRVESPPMADWLEAFVPLRIHVLIRFGRWHDIIATPLPEDRNLYSATIATLHYAKGIALAALGRVEEADEERVKFRRTLESVPKSRTLFNNAVVDILGVASAMLDGEIEYRRGNFDQAFEHLQSAIERDDNLPYDEPWGWMQPTRHAYSALLLEQGRVEDALAVYKADLGVDDTLPRAQQHRNNVWSLHGYHECLVKLGRHDEARQLEPRLNAALEVADVPIKASCFCRLHI</sequence>